<proteinExistence type="predicted"/>
<comment type="caution">
    <text evidence="2">The sequence shown here is derived from an EMBL/GenBank/DDBJ whole genome shotgun (WGS) entry which is preliminary data.</text>
</comment>
<feature type="signal peptide" evidence="1">
    <location>
        <begin position="1"/>
        <end position="19"/>
    </location>
</feature>
<dbReference type="Proteomes" id="UP000708208">
    <property type="component" value="Unassembled WGS sequence"/>
</dbReference>
<feature type="chain" id="PRO_5035283918" evidence="1">
    <location>
        <begin position="20"/>
        <end position="167"/>
    </location>
</feature>
<accession>A0A8J2KSH2</accession>
<reference evidence="2" key="1">
    <citation type="submission" date="2021-06" db="EMBL/GenBank/DDBJ databases">
        <authorList>
            <person name="Hodson N. C."/>
            <person name="Mongue J. A."/>
            <person name="Jaron S. K."/>
        </authorList>
    </citation>
    <scope>NUCLEOTIDE SEQUENCE</scope>
</reference>
<gene>
    <name evidence="2" type="ORF">AFUS01_LOCUS19960</name>
</gene>
<dbReference type="EMBL" id="CAJVCH010210967">
    <property type="protein sequence ID" value="CAG7731365.1"/>
    <property type="molecule type" value="Genomic_DNA"/>
</dbReference>
<evidence type="ECO:0000313" key="3">
    <source>
        <dbReference type="Proteomes" id="UP000708208"/>
    </source>
</evidence>
<organism evidence="2 3">
    <name type="scientific">Allacma fusca</name>
    <dbReference type="NCBI Taxonomy" id="39272"/>
    <lineage>
        <taxon>Eukaryota</taxon>
        <taxon>Metazoa</taxon>
        <taxon>Ecdysozoa</taxon>
        <taxon>Arthropoda</taxon>
        <taxon>Hexapoda</taxon>
        <taxon>Collembola</taxon>
        <taxon>Symphypleona</taxon>
        <taxon>Sminthuridae</taxon>
        <taxon>Allacma</taxon>
    </lineage>
</organism>
<protein>
    <submittedName>
        <fullName evidence="2">Uncharacterized protein</fullName>
    </submittedName>
</protein>
<keyword evidence="3" id="KW-1185">Reference proteome</keyword>
<evidence type="ECO:0000256" key="1">
    <source>
        <dbReference type="SAM" id="SignalP"/>
    </source>
</evidence>
<name>A0A8J2KSH2_9HEXA</name>
<dbReference type="AlphaFoldDB" id="A0A8J2KSH2"/>
<keyword evidence="1" id="KW-0732">Signal</keyword>
<sequence>MSSTVVTLILALVIVSVTALPAQLSKNSLGGKGIKESIDSLMTRRSQTVYLSGYDDEDRPIAVIDVVRKWDAKPLLQKRERILDRVEASCRKNDIYALALNFVQKISRNENNVTRHITDELGILVDFDGIKIAQITSLSVLAFLANTWGSWRFFNSIANVNMQDTSL</sequence>
<evidence type="ECO:0000313" key="2">
    <source>
        <dbReference type="EMBL" id="CAG7731365.1"/>
    </source>
</evidence>